<dbReference type="EMBL" id="JACHIP010000001">
    <property type="protein sequence ID" value="MBB5055513.1"/>
    <property type="molecule type" value="Genomic_DNA"/>
</dbReference>
<evidence type="ECO:0000313" key="1">
    <source>
        <dbReference type="EMBL" id="MBB5055513.1"/>
    </source>
</evidence>
<gene>
    <name evidence="1" type="ORF">HDF16_000182</name>
</gene>
<comment type="caution">
    <text evidence="1">The sequence shown here is derived from an EMBL/GenBank/DDBJ whole genome shotgun (WGS) entry which is preliminary data.</text>
</comment>
<evidence type="ECO:0000313" key="2">
    <source>
        <dbReference type="Proteomes" id="UP000540989"/>
    </source>
</evidence>
<reference evidence="1 2" key="1">
    <citation type="submission" date="2020-08" db="EMBL/GenBank/DDBJ databases">
        <title>Genomic Encyclopedia of Type Strains, Phase IV (KMG-V): Genome sequencing to study the core and pangenomes of soil and plant-associated prokaryotes.</title>
        <authorList>
            <person name="Whitman W."/>
        </authorList>
    </citation>
    <scope>NUCLEOTIDE SEQUENCE [LARGE SCALE GENOMIC DNA]</scope>
    <source>
        <strain evidence="1 2">M8UP14</strain>
    </source>
</reference>
<dbReference type="Gene3D" id="1.10.10.1320">
    <property type="entry name" value="Anti-sigma factor, zinc-finger domain"/>
    <property type="match status" value="1"/>
</dbReference>
<dbReference type="RefSeq" id="WP_184213247.1">
    <property type="nucleotide sequence ID" value="NZ_JACHIP010000001.1"/>
</dbReference>
<dbReference type="InterPro" id="IPR041916">
    <property type="entry name" value="Anti_sigma_zinc_sf"/>
</dbReference>
<dbReference type="Proteomes" id="UP000540989">
    <property type="component" value="Unassembled WGS sequence"/>
</dbReference>
<organism evidence="1 2">
    <name type="scientific">Granulicella aggregans</name>
    <dbReference type="NCBI Taxonomy" id="474949"/>
    <lineage>
        <taxon>Bacteria</taxon>
        <taxon>Pseudomonadati</taxon>
        <taxon>Acidobacteriota</taxon>
        <taxon>Terriglobia</taxon>
        <taxon>Terriglobales</taxon>
        <taxon>Acidobacteriaceae</taxon>
        <taxon>Granulicella</taxon>
    </lineage>
</organism>
<dbReference type="AlphaFoldDB" id="A0A7W7Z977"/>
<name>A0A7W7Z977_9BACT</name>
<keyword evidence="2" id="KW-1185">Reference proteome</keyword>
<protein>
    <submittedName>
        <fullName evidence="1">Uncharacterized protein</fullName>
    </submittedName>
</protein>
<accession>A0A7W7Z977</accession>
<proteinExistence type="predicted"/>
<sequence>MSCKNYQDELAESLFGGTASAELTKHIAECAECAKEAKGLRATMDLLDTWKAPEPSPYFDQKMTVLMREEQAKAPAGFFERMREYLLLSTGRQFRPALAGGLALALLLGGGGYAGVTVLTQQHQQVQASAAVDDLQILDRNEQAIQQMDQLLDDDGPGPDGSDQPAS</sequence>